<dbReference type="SMART" id="SM00418">
    <property type="entry name" value="HTH_ARSR"/>
    <property type="match status" value="1"/>
</dbReference>
<dbReference type="Pfam" id="PF12840">
    <property type="entry name" value="HTH_20"/>
    <property type="match status" value="1"/>
</dbReference>
<dbReference type="PANTHER" id="PTHR38600:SF2">
    <property type="entry name" value="SLL0088 PROTEIN"/>
    <property type="match status" value="1"/>
</dbReference>
<reference evidence="2 3" key="1">
    <citation type="journal article" date="2023" name="Antonie Van Leeuwenhoek">
        <title>Mesoterricola silvestris gen. nov., sp. nov., Mesoterricola sediminis sp. nov., Geothrix oryzae sp. nov., Geothrix edaphica sp. nov., Geothrix rubra sp. nov., and Geothrix limicola sp. nov., six novel members of Acidobacteriota isolated from soils.</title>
        <authorList>
            <person name="Itoh H."/>
            <person name="Sugisawa Y."/>
            <person name="Mise K."/>
            <person name="Xu Z."/>
            <person name="Kuniyasu M."/>
            <person name="Ushijima N."/>
            <person name="Kawano K."/>
            <person name="Kobayashi E."/>
            <person name="Shiratori Y."/>
            <person name="Masuda Y."/>
            <person name="Senoo K."/>
        </authorList>
    </citation>
    <scope>NUCLEOTIDE SEQUENCE [LARGE SCALE GENOMIC DNA]</scope>
    <source>
        <strain evidence="2 3">Red803</strain>
    </source>
</reference>
<evidence type="ECO:0000313" key="3">
    <source>
        <dbReference type="Proteomes" id="UP001165089"/>
    </source>
</evidence>
<dbReference type="Gene3D" id="1.10.10.10">
    <property type="entry name" value="Winged helix-like DNA-binding domain superfamily/Winged helix DNA-binding domain"/>
    <property type="match status" value="1"/>
</dbReference>
<dbReference type="SUPFAM" id="SSF46785">
    <property type="entry name" value="Winged helix' DNA-binding domain"/>
    <property type="match status" value="1"/>
</dbReference>
<dbReference type="InterPro" id="IPR036388">
    <property type="entry name" value="WH-like_DNA-bd_sf"/>
</dbReference>
<dbReference type="PROSITE" id="PS50987">
    <property type="entry name" value="HTH_ARSR_2"/>
    <property type="match status" value="1"/>
</dbReference>
<feature type="domain" description="HTH arsR-type" evidence="1">
    <location>
        <begin position="7"/>
        <end position="102"/>
    </location>
</feature>
<comment type="caution">
    <text evidence="2">The sequence shown here is derived from an EMBL/GenBank/DDBJ whole genome shotgun (WGS) entry which is preliminary data.</text>
</comment>
<dbReference type="CDD" id="cd00090">
    <property type="entry name" value="HTH_ARSR"/>
    <property type="match status" value="1"/>
</dbReference>
<proteinExistence type="predicted"/>
<dbReference type="InterPro" id="IPR036390">
    <property type="entry name" value="WH_DNA-bd_sf"/>
</dbReference>
<name>A0ABQ5Q6G5_9BACT</name>
<gene>
    <name evidence="2" type="ORF">GETHPA_19070</name>
</gene>
<organism evidence="2 3">
    <name type="scientific">Geothrix rubra</name>
    <dbReference type="NCBI Taxonomy" id="2927977"/>
    <lineage>
        <taxon>Bacteria</taxon>
        <taxon>Pseudomonadati</taxon>
        <taxon>Acidobacteriota</taxon>
        <taxon>Holophagae</taxon>
        <taxon>Holophagales</taxon>
        <taxon>Holophagaceae</taxon>
        <taxon>Geothrix</taxon>
    </lineage>
</organism>
<keyword evidence="3" id="KW-1185">Reference proteome</keyword>
<dbReference type="InterPro" id="IPR011991">
    <property type="entry name" value="ArsR-like_HTH"/>
</dbReference>
<dbReference type="Proteomes" id="UP001165089">
    <property type="component" value="Unassembled WGS sequence"/>
</dbReference>
<evidence type="ECO:0000313" key="2">
    <source>
        <dbReference type="EMBL" id="GLH70374.1"/>
    </source>
</evidence>
<dbReference type="RefSeq" id="WP_285725054.1">
    <property type="nucleotide sequence ID" value="NZ_BSDD01000003.1"/>
</dbReference>
<dbReference type="PANTHER" id="PTHR38600">
    <property type="entry name" value="TRANSCRIPTIONAL REGULATORY PROTEIN"/>
    <property type="match status" value="1"/>
</dbReference>
<accession>A0ABQ5Q6G5</accession>
<dbReference type="NCBIfam" id="NF033788">
    <property type="entry name" value="HTH_metalloreg"/>
    <property type="match status" value="1"/>
</dbReference>
<evidence type="ECO:0000259" key="1">
    <source>
        <dbReference type="PROSITE" id="PS50987"/>
    </source>
</evidence>
<dbReference type="InterPro" id="IPR001845">
    <property type="entry name" value="HTH_ArsR_DNA-bd_dom"/>
</dbReference>
<sequence>MSRPEALSPARLKDAAPLFAALGDATRLGLLVSLCASGPLTVTRLSGQFDVSRQAITKHLDVLAEAGLVTSARQGRERIWTFEPKRLEDAHQYLARLSREWDVALGRLKAFVED</sequence>
<protein>
    <submittedName>
        <fullName evidence="2">Transcriptional regulator</fullName>
    </submittedName>
</protein>
<dbReference type="EMBL" id="BSDD01000003">
    <property type="protein sequence ID" value="GLH70374.1"/>
    <property type="molecule type" value="Genomic_DNA"/>
</dbReference>
<dbReference type="PRINTS" id="PR00778">
    <property type="entry name" value="HTHARSR"/>
</dbReference>